<dbReference type="Gene3D" id="3.30.230.10">
    <property type="match status" value="1"/>
</dbReference>
<comment type="caution">
    <text evidence="3">The sequence shown here is derived from an EMBL/GenBank/DDBJ whole genome shotgun (WGS) entry which is preliminary data.</text>
</comment>
<dbReference type="SMART" id="SM00382">
    <property type="entry name" value="AAA"/>
    <property type="match status" value="1"/>
</dbReference>
<sequence length="509" mass="55696">MPIRIFSASIQGIDAQRIDVEVDSSPGLHNLTIVGLPDKAVEESKDRITAAIRNSGFLPPSAHHKKVIVNLAPADIRKEGPSYDLPIAIAYLLESRQIEFNPTGKIFVGEVSLDGSLKKINGVLPIAIMAKEQGFEELWVPHENRNEAAIIDGLKVYAAKNLMEIISHLDSTSPLPIVKKLPEKSIKSQNISFLSIMGQAFAKRALVVAAAGSHNILMSGAPGSGKTILAKSLQELLPPMSFTEAVEVAKIYSSIGLFNGGSLSLERPFRNPHHNTSAPAVIGGGSWPRPGEISLAHRGVLFLDELPEFPRNVLESLRQPLEEGVVTVSRVSGSLLLPAKFMFVAAMNPCPCGNYGDEKAICSCPPYNVIKYRKKVSGPLLDRIDVQIQVSREKVDEQKIPTTQGDFQNMRDSIQNARKIQAERYRDSGILTNSEISFKNIDKFCQSTPEASALLKDVVNAKNLSFRTFHKIKKLSRTLADLEGSEIVTEKNIAEAINLRVNEKLFLAA</sequence>
<dbReference type="InterPro" id="IPR003593">
    <property type="entry name" value="AAA+_ATPase"/>
</dbReference>
<dbReference type="NCBIfam" id="TIGR00368">
    <property type="entry name" value="YifB family Mg chelatase-like AAA ATPase"/>
    <property type="match status" value="1"/>
</dbReference>
<evidence type="ECO:0000313" key="3">
    <source>
        <dbReference type="EMBL" id="KKT90042.1"/>
    </source>
</evidence>
<proteinExistence type="inferred from homology"/>
<dbReference type="PANTHER" id="PTHR32039:SF7">
    <property type="entry name" value="COMPETENCE PROTEIN COMM"/>
    <property type="match status" value="1"/>
</dbReference>
<protein>
    <submittedName>
        <fullName evidence="3">Mg chelatase, subunit ChlI</fullName>
    </submittedName>
</protein>
<dbReference type="Gene3D" id="3.40.50.300">
    <property type="entry name" value="P-loop containing nucleotide triphosphate hydrolases"/>
    <property type="match status" value="1"/>
</dbReference>
<dbReference type="InterPro" id="IPR020568">
    <property type="entry name" value="Ribosomal_Su5_D2-typ_SF"/>
</dbReference>
<comment type="similarity">
    <text evidence="1">Belongs to the Mg-chelatase subunits D/I family. ComM subfamily.</text>
</comment>
<dbReference type="EMBL" id="LCKD01000008">
    <property type="protein sequence ID" value="KKT90042.1"/>
    <property type="molecule type" value="Genomic_DNA"/>
</dbReference>
<reference evidence="3 4" key="1">
    <citation type="journal article" date="2015" name="Nature">
        <title>rRNA introns, odd ribosomes, and small enigmatic genomes across a large radiation of phyla.</title>
        <authorList>
            <person name="Brown C.T."/>
            <person name="Hug L.A."/>
            <person name="Thomas B.C."/>
            <person name="Sharon I."/>
            <person name="Castelle C.J."/>
            <person name="Singh A."/>
            <person name="Wilkins M.J."/>
            <person name="Williams K.H."/>
            <person name="Banfield J.F."/>
        </authorList>
    </citation>
    <scope>NUCLEOTIDE SEQUENCE [LARGE SCALE GENOMIC DNA]</scope>
</reference>
<dbReference type="Proteomes" id="UP000034368">
    <property type="component" value="Unassembled WGS sequence"/>
</dbReference>
<dbReference type="InterPro" id="IPR014721">
    <property type="entry name" value="Ribsml_uS5_D2-typ_fold_subgr"/>
</dbReference>
<dbReference type="PATRIC" id="fig|1619026.3.peg.417"/>
<dbReference type="Pfam" id="PF13335">
    <property type="entry name" value="Mg_chelatase_C"/>
    <property type="match status" value="1"/>
</dbReference>
<name>A0A0G1NAB6_9BACT</name>
<feature type="domain" description="AAA+ ATPase" evidence="2">
    <location>
        <begin position="212"/>
        <end position="394"/>
    </location>
</feature>
<dbReference type="Pfam" id="PF01078">
    <property type="entry name" value="Mg_chelatase"/>
    <property type="match status" value="1"/>
</dbReference>
<dbReference type="GO" id="GO:0005524">
    <property type="term" value="F:ATP binding"/>
    <property type="evidence" value="ECO:0007669"/>
    <property type="project" value="InterPro"/>
</dbReference>
<dbReference type="SUPFAM" id="SSF52540">
    <property type="entry name" value="P-loop containing nucleoside triphosphate hydrolases"/>
    <property type="match status" value="1"/>
</dbReference>
<dbReference type="AlphaFoldDB" id="A0A0G1NAB6"/>
<evidence type="ECO:0000313" key="4">
    <source>
        <dbReference type="Proteomes" id="UP000034368"/>
    </source>
</evidence>
<evidence type="ECO:0000256" key="1">
    <source>
        <dbReference type="ARBA" id="ARBA00006354"/>
    </source>
</evidence>
<dbReference type="InterPro" id="IPR027417">
    <property type="entry name" value="P-loop_NTPase"/>
</dbReference>
<gene>
    <name evidence="3" type="ORF">UW90_C0008G0031</name>
</gene>
<dbReference type="Pfam" id="PF13541">
    <property type="entry name" value="ChlI"/>
    <property type="match status" value="1"/>
</dbReference>
<dbReference type="InterPro" id="IPR000523">
    <property type="entry name" value="Mg_chelatse_chII-like_cat_dom"/>
</dbReference>
<dbReference type="InterPro" id="IPR045006">
    <property type="entry name" value="CHLI-like"/>
</dbReference>
<dbReference type="InterPro" id="IPR025158">
    <property type="entry name" value="Mg_chelat-rel_C"/>
</dbReference>
<evidence type="ECO:0000259" key="2">
    <source>
        <dbReference type="SMART" id="SM00382"/>
    </source>
</evidence>
<organism evidence="3 4">
    <name type="scientific">Candidatus Yanofskybacteria bacterium GW2011_GWB1_45_11</name>
    <dbReference type="NCBI Taxonomy" id="1619026"/>
    <lineage>
        <taxon>Bacteria</taxon>
        <taxon>Candidatus Yanofskyibacteriota</taxon>
    </lineage>
</organism>
<dbReference type="PANTHER" id="PTHR32039">
    <property type="entry name" value="MAGNESIUM-CHELATASE SUBUNIT CHLI"/>
    <property type="match status" value="1"/>
</dbReference>
<dbReference type="InterPro" id="IPR004482">
    <property type="entry name" value="Mg_chelat-rel"/>
</dbReference>
<accession>A0A0G1NAB6</accession>
<dbReference type="SUPFAM" id="SSF54211">
    <property type="entry name" value="Ribosomal protein S5 domain 2-like"/>
    <property type="match status" value="1"/>
</dbReference>